<dbReference type="EnsemblMetazoa" id="G12356.3">
    <property type="protein sequence ID" value="G12356.3:cds"/>
    <property type="gene ID" value="G12356"/>
</dbReference>
<dbReference type="PANTHER" id="PTHR13455">
    <property type="entry name" value="TRANSCRIPTIONAL REPRESSOR P66-RELATED"/>
    <property type="match status" value="1"/>
</dbReference>
<keyword evidence="3 6" id="KW-0175">Coiled coil</keyword>
<dbReference type="GO" id="GO:0016581">
    <property type="term" value="C:NuRD complex"/>
    <property type="evidence" value="ECO:0007669"/>
    <property type="project" value="TreeGrafter"/>
</dbReference>
<feature type="coiled-coil region" evidence="6">
    <location>
        <begin position="311"/>
        <end position="338"/>
    </location>
</feature>
<dbReference type="OrthoDB" id="7331812at2759"/>
<comment type="subcellular location">
    <subcellularLocation>
        <location evidence="1">Nucleus</location>
    </subcellularLocation>
</comment>
<evidence type="ECO:0000256" key="6">
    <source>
        <dbReference type="SAM" id="Coils"/>
    </source>
</evidence>
<feature type="compositionally biased region" description="Acidic residues" evidence="7">
    <location>
        <begin position="181"/>
        <end position="198"/>
    </location>
</feature>
<evidence type="ECO:0000256" key="5">
    <source>
        <dbReference type="ARBA" id="ARBA00023242"/>
    </source>
</evidence>
<evidence type="ECO:0000313" key="11">
    <source>
        <dbReference type="Proteomes" id="UP000005408"/>
    </source>
</evidence>
<name>A0A8W8I3A2_MAGGI</name>
<feature type="compositionally biased region" description="Polar residues" evidence="7">
    <location>
        <begin position="405"/>
        <end position="428"/>
    </location>
</feature>
<dbReference type="GO" id="GO:0000122">
    <property type="term" value="P:negative regulation of transcription by RNA polymerase II"/>
    <property type="evidence" value="ECO:0007669"/>
    <property type="project" value="InterPro"/>
</dbReference>
<evidence type="ECO:0008006" key="12">
    <source>
        <dbReference type="Google" id="ProtNLM"/>
    </source>
</evidence>
<feature type="compositionally biased region" description="Low complexity" evidence="7">
    <location>
        <begin position="600"/>
        <end position="628"/>
    </location>
</feature>
<evidence type="ECO:0000256" key="3">
    <source>
        <dbReference type="ARBA" id="ARBA00023054"/>
    </source>
</evidence>
<feature type="compositionally biased region" description="Acidic residues" evidence="7">
    <location>
        <begin position="77"/>
        <end position="89"/>
    </location>
</feature>
<proteinExistence type="predicted"/>
<feature type="compositionally biased region" description="Low complexity" evidence="7">
    <location>
        <begin position="436"/>
        <end position="447"/>
    </location>
</feature>
<protein>
    <recommendedName>
        <fullName evidence="12">Transcriptional repressor p66-beta</fullName>
    </recommendedName>
</protein>
<dbReference type="Proteomes" id="UP000005408">
    <property type="component" value="Unassembled WGS sequence"/>
</dbReference>
<accession>A0A8W8I3A2</accession>
<feature type="region of interest" description="Disordered" evidence="7">
    <location>
        <begin position="592"/>
        <end position="628"/>
    </location>
</feature>
<feature type="compositionally biased region" description="Acidic residues" evidence="7">
    <location>
        <begin position="150"/>
        <end position="161"/>
    </location>
</feature>
<feature type="compositionally biased region" description="Basic and acidic residues" evidence="7">
    <location>
        <begin position="112"/>
        <end position="149"/>
    </location>
</feature>
<dbReference type="InterPro" id="IPR000679">
    <property type="entry name" value="Znf_GATA"/>
</dbReference>
<feature type="domain" description="Transcriptional repressor p66 coiled-coil MBD2-interaction" evidence="9">
    <location>
        <begin position="311"/>
        <end position="343"/>
    </location>
</feature>
<feature type="region of interest" description="Disordered" evidence="7">
    <location>
        <begin position="340"/>
        <end position="463"/>
    </location>
</feature>
<dbReference type="Pfam" id="PF00320">
    <property type="entry name" value="GATA"/>
    <property type="match status" value="1"/>
</dbReference>
<feature type="compositionally biased region" description="Basic and acidic residues" evidence="7">
    <location>
        <begin position="162"/>
        <end position="180"/>
    </location>
</feature>
<feature type="compositionally biased region" description="Basic and acidic residues" evidence="7">
    <location>
        <begin position="61"/>
        <end position="76"/>
    </location>
</feature>
<sequence length="709" mass="78715">MESKDSSEDNGGPQEASVDVPHGSDSKTEENDAGNVQDGDPENVPEEEKEENPSEQGKRKRTDDENSPPEKRSKSDIEEDGEDQEEEEDKGNGEDKEEGKDEEEENKEEEETEKKSEENIESEDKGVDDGESIQEKEVTDSNDADKSEKMEEEEEEEDEESASVKESESTDNSDVKKSNEEETEEKSEKMDEESEELETIEKDREKREKEERSGENDSVKSLESESLKSSKDSLEDEKASEEPEESSSVKSEDSEKENRRADADTPIDLTTKSGLPNGNGGSDVIMLSDSEEELMNGVMNGEILDLDECEIRKRRKVVKRLQAELRNEEAKLILLRKMRQSQVSSPSIPEKPKQQHAQPPPLVRPGQQPSQARPAHSQPPQLVRNSNQTPSRSHQQGPPPLVNMRGQNLSNGNSLSQQMRYQGMQGQPGSRGMYGSSSQASQNNNAQVDTQTPAQRQAAAKMALRKQLEKTLLQIPPPKPPPPEMNFVPSLSSTDFIYLLGLEEAVNYIIDANLISKGQKNPDEKMVCNPFTCVQCNTDFTPVWKREKAGSKNVICEHCVTTNQKKALKQEHTNRLKSAFVKALQQEQEIERMQAQEKTSGPSHGSSSPANNSASSASSNSAMNIPSNSASFKATSEAIRQHQNFLQAHQAVTAHQAALRMGQPLGLAPFGAPGPFPYQIPFGGAKASDLNSLQRKYLLDMIPPNRWSK</sequence>
<keyword evidence="4" id="KW-0804">Transcription</keyword>
<evidence type="ECO:0000256" key="7">
    <source>
        <dbReference type="SAM" id="MobiDB-lite"/>
    </source>
</evidence>
<evidence type="ECO:0000259" key="8">
    <source>
        <dbReference type="Pfam" id="PF00320"/>
    </source>
</evidence>
<feature type="compositionally biased region" description="Basic and acidic residues" evidence="7">
    <location>
        <begin position="199"/>
        <end position="241"/>
    </location>
</feature>
<keyword evidence="2" id="KW-0805">Transcription regulation</keyword>
<evidence type="ECO:0000256" key="1">
    <source>
        <dbReference type="ARBA" id="ARBA00004123"/>
    </source>
</evidence>
<organism evidence="10 11">
    <name type="scientific">Magallana gigas</name>
    <name type="common">Pacific oyster</name>
    <name type="synonym">Crassostrea gigas</name>
    <dbReference type="NCBI Taxonomy" id="29159"/>
    <lineage>
        <taxon>Eukaryota</taxon>
        <taxon>Metazoa</taxon>
        <taxon>Spiralia</taxon>
        <taxon>Lophotrochozoa</taxon>
        <taxon>Mollusca</taxon>
        <taxon>Bivalvia</taxon>
        <taxon>Autobranchia</taxon>
        <taxon>Pteriomorphia</taxon>
        <taxon>Ostreida</taxon>
        <taxon>Ostreoidea</taxon>
        <taxon>Ostreidae</taxon>
        <taxon>Magallana</taxon>
    </lineage>
</organism>
<reference evidence="10" key="1">
    <citation type="submission" date="2022-08" db="UniProtKB">
        <authorList>
            <consortium name="EnsemblMetazoa"/>
        </authorList>
    </citation>
    <scope>IDENTIFICATION</scope>
    <source>
        <strain evidence="10">05x7-T-G4-1.051#20</strain>
    </source>
</reference>
<dbReference type="AlphaFoldDB" id="A0A8W8I3A2"/>
<dbReference type="InterPro" id="IPR040386">
    <property type="entry name" value="P66"/>
</dbReference>
<feature type="compositionally biased region" description="Acidic residues" evidence="7">
    <location>
        <begin position="100"/>
        <end position="111"/>
    </location>
</feature>
<keyword evidence="11" id="KW-1185">Reference proteome</keyword>
<feature type="compositionally biased region" description="Basic and acidic residues" evidence="7">
    <location>
        <begin position="250"/>
        <end position="263"/>
    </location>
</feature>
<feature type="compositionally biased region" description="Acidic residues" evidence="7">
    <location>
        <begin position="39"/>
        <end position="50"/>
    </location>
</feature>
<dbReference type="Pfam" id="PF16563">
    <property type="entry name" value="P66_CC"/>
    <property type="match status" value="1"/>
</dbReference>
<feature type="region of interest" description="Disordered" evidence="7">
    <location>
        <begin position="1"/>
        <end position="288"/>
    </location>
</feature>
<feature type="compositionally biased region" description="Polar residues" evidence="7">
    <location>
        <begin position="378"/>
        <end position="396"/>
    </location>
</feature>
<dbReference type="InterPro" id="IPR032346">
    <property type="entry name" value="P66_CC"/>
</dbReference>
<evidence type="ECO:0000259" key="9">
    <source>
        <dbReference type="Pfam" id="PF16563"/>
    </source>
</evidence>
<dbReference type="GO" id="GO:0043565">
    <property type="term" value="F:sequence-specific DNA binding"/>
    <property type="evidence" value="ECO:0007669"/>
    <property type="project" value="InterPro"/>
</dbReference>
<dbReference type="PANTHER" id="PTHR13455:SF7">
    <property type="entry name" value="SIMJANG, ISOFORM E"/>
    <property type="match status" value="1"/>
</dbReference>
<dbReference type="OMA" id="TSKHCSS"/>
<evidence type="ECO:0000256" key="4">
    <source>
        <dbReference type="ARBA" id="ARBA00023163"/>
    </source>
</evidence>
<feature type="domain" description="GATA-type" evidence="8">
    <location>
        <begin position="533"/>
        <end position="569"/>
    </location>
</feature>
<evidence type="ECO:0000256" key="2">
    <source>
        <dbReference type="ARBA" id="ARBA00023015"/>
    </source>
</evidence>
<feature type="compositionally biased region" description="Basic and acidic residues" evidence="7">
    <location>
        <begin position="90"/>
        <end position="99"/>
    </location>
</feature>
<evidence type="ECO:0000313" key="10">
    <source>
        <dbReference type="EnsemblMetazoa" id="G12356.3:cds"/>
    </source>
</evidence>
<keyword evidence="5" id="KW-0539">Nucleus</keyword>
<dbReference type="Gene3D" id="6.10.250.1650">
    <property type="match status" value="1"/>
</dbReference>